<feature type="signal peptide" evidence="1">
    <location>
        <begin position="1"/>
        <end position="30"/>
    </location>
</feature>
<accession>A0A316APT6</accession>
<dbReference type="SUPFAM" id="SSF54001">
    <property type="entry name" value="Cysteine proteinases"/>
    <property type="match status" value="1"/>
</dbReference>
<name>A0A316APT6_9BACT</name>
<evidence type="ECO:0000313" key="3">
    <source>
        <dbReference type="Proteomes" id="UP000245880"/>
    </source>
</evidence>
<keyword evidence="3" id="KW-1185">Reference proteome</keyword>
<dbReference type="InterPro" id="IPR038765">
    <property type="entry name" value="Papain-like_cys_pep_sf"/>
</dbReference>
<evidence type="ECO:0000256" key="1">
    <source>
        <dbReference type="SAM" id="SignalP"/>
    </source>
</evidence>
<organism evidence="2 3">
    <name type="scientific">Dyadobacter jejuensis</name>
    <dbReference type="NCBI Taxonomy" id="1082580"/>
    <lineage>
        <taxon>Bacteria</taxon>
        <taxon>Pseudomonadati</taxon>
        <taxon>Bacteroidota</taxon>
        <taxon>Cytophagia</taxon>
        <taxon>Cytophagales</taxon>
        <taxon>Spirosomataceae</taxon>
        <taxon>Dyadobacter</taxon>
    </lineage>
</organism>
<dbReference type="Gene3D" id="2.30.260.10">
    <property type="entry name" value="putative xylanase like domain"/>
    <property type="match status" value="1"/>
</dbReference>
<dbReference type="Pfam" id="PF07313">
    <property type="entry name" value="AmiA-like"/>
    <property type="match status" value="1"/>
</dbReference>
<evidence type="ECO:0000313" key="2">
    <source>
        <dbReference type="EMBL" id="PWJ59279.1"/>
    </source>
</evidence>
<dbReference type="Proteomes" id="UP000245880">
    <property type="component" value="Unassembled WGS sequence"/>
</dbReference>
<reference evidence="2 3" key="1">
    <citation type="submission" date="2018-03" db="EMBL/GenBank/DDBJ databases">
        <title>Genomic Encyclopedia of Archaeal and Bacterial Type Strains, Phase II (KMG-II): from individual species to whole genera.</title>
        <authorList>
            <person name="Goeker M."/>
        </authorList>
    </citation>
    <scope>NUCLEOTIDE SEQUENCE [LARGE SCALE GENOMIC DNA]</scope>
    <source>
        <strain evidence="2 3">DSM 100346</strain>
    </source>
</reference>
<comment type="caution">
    <text evidence="2">The sequence shown here is derived from an EMBL/GenBank/DDBJ whole genome shotgun (WGS) entry which is preliminary data.</text>
</comment>
<dbReference type="Gene3D" id="1.10.3670.10">
    <property type="entry name" value="Putative xylanase like domain"/>
    <property type="match status" value="1"/>
</dbReference>
<dbReference type="RefSeq" id="WP_109673181.1">
    <property type="nucleotide sequence ID" value="NZ_QGDT01000002.1"/>
</dbReference>
<dbReference type="InterPro" id="IPR010846">
    <property type="entry name" value="AmiA-like"/>
</dbReference>
<proteinExistence type="predicted"/>
<dbReference type="AlphaFoldDB" id="A0A316APT6"/>
<sequence length="287" mass="32582">MNRINYLTLPYAGRWSTLLSIFLLASTAVAQNEIQQQFEKKMDLPNTGDIGLEVLRMAESFLGVPYMAQTLETNKTERLVCKLDGLDCTTLVESTIALVVAKEQNKSLDDYKRELRNLRYRKGVIEGYASRLHYVLDWLYENENRGRLEDITERLGGVPFKKEINFMSNHANLYPALAPSEVWKKVKSQEAIINTRKHYYIPKNDIKRAEASLKNGDIVAFTSTIDGLDCNHMGLITKIGNRAYLLHASSTEKKVILSKVPLAEYTSSVPKHSGILVARLKEIIDNE</sequence>
<keyword evidence="1" id="KW-0732">Signal</keyword>
<gene>
    <name evidence="2" type="ORF">CLV98_102111</name>
</gene>
<protein>
    <submittedName>
        <fullName evidence="2">Uncharacterized protein DUF1460</fullName>
    </submittedName>
</protein>
<dbReference type="OrthoDB" id="1409585at2"/>
<dbReference type="EMBL" id="QGDT01000002">
    <property type="protein sequence ID" value="PWJ59279.1"/>
    <property type="molecule type" value="Genomic_DNA"/>
</dbReference>
<feature type="chain" id="PRO_5016275207" evidence="1">
    <location>
        <begin position="31"/>
        <end position="287"/>
    </location>
</feature>